<dbReference type="PANTHER" id="PTHR43625">
    <property type="entry name" value="AFLATOXIN B1 ALDEHYDE REDUCTASE"/>
    <property type="match status" value="1"/>
</dbReference>
<dbReference type="AlphaFoldDB" id="A0A7W7HEJ0"/>
<dbReference type="Proteomes" id="UP000631312">
    <property type="component" value="Unassembled WGS sequence"/>
</dbReference>
<dbReference type="Proteomes" id="UP000590511">
    <property type="component" value="Unassembled WGS sequence"/>
</dbReference>
<proteinExistence type="predicted"/>
<dbReference type="Pfam" id="PF00248">
    <property type="entry name" value="Aldo_ket_red"/>
    <property type="match status" value="1"/>
</dbReference>
<dbReference type="InterPro" id="IPR036812">
    <property type="entry name" value="NAD(P)_OxRdtase_dom_sf"/>
</dbReference>
<evidence type="ECO:0000313" key="4">
    <source>
        <dbReference type="EMBL" id="MBB4749065.1"/>
    </source>
</evidence>
<name>A0A7W7HEJ0_9ACTN</name>
<protein>
    <submittedName>
        <fullName evidence="3 4">Oxidoreductase</fullName>
    </submittedName>
</protein>
<evidence type="ECO:0000313" key="3">
    <source>
        <dbReference type="EMBL" id="GIE42836.1"/>
    </source>
</evidence>
<reference evidence="4 5" key="1">
    <citation type="submission" date="2020-08" db="EMBL/GenBank/DDBJ databases">
        <title>Sequencing the genomes of 1000 actinobacteria strains.</title>
        <authorList>
            <person name="Klenk H.-P."/>
        </authorList>
    </citation>
    <scope>NUCLEOTIDE SEQUENCE [LARGE SCALE GENOMIC DNA]</scope>
    <source>
        <strain evidence="4 5">DSM 43150</strain>
    </source>
</reference>
<accession>A0A7W7HEJ0</accession>
<evidence type="ECO:0000259" key="2">
    <source>
        <dbReference type="Pfam" id="PF00248"/>
    </source>
</evidence>
<dbReference type="RefSeq" id="WP_229807234.1">
    <property type="nucleotide sequence ID" value="NZ_BOMP01000098.1"/>
</dbReference>
<dbReference type="SUPFAM" id="SSF51430">
    <property type="entry name" value="NAD(P)-linked oxidoreductase"/>
    <property type="match status" value="1"/>
</dbReference>
<evidence type="ECO:0000313" key="6">
    <source>
        <dbReference type="Proteomes" id="UP000631312"/>
    </source>
</evidence>
<reference evidence="3 6" key="2">
    <citation type="submission" date="2021-01" db="EMBL/GenBank/DDBJ databases">
        <title>Whole genome shotgun sequence of Actinoplanes lobatus NBRC 12513.</title>
        <authorList>
            <person name="Komaki H."/>
            <person name="Tamura T."/>
        </authorList>
    </citation>
    <scope>NUCLEOTIDE SEQUENCE [LARGE SCALE GENOMIC DNA]</scope>
    <source>
        <strain evidence="3 6">NBRC 12513</strain>
    </source>
</reference>
<sequence length="297" mass="32555">MTVERIDASVAGRWKLGDTFVNRMGFGSMRLTVRADRERAVRVLRRAVELGVDHIDTAAFYFSPGGILDGEDGPVRYATELIREALTPYPEGLMIVTKVGPDPRADGGWGEAITAEQLRRQVEENLRRLGVKALDLVNLRITRDRERFAERFGALAEMRAEGLIRHLGISNVGVEQLDEAQRIAPVACVQNAFAADLRRHEDLLRECGARGIAFVPFFAIAGSTRESGVAAGDAGPEWRIARRRGVTGHQVRLAWTLHQGPHVLAIPGTGDVAHLEENIAAGGISLTAEELAEIDQR</sequence>
<dbReference type="CDD" id="cd19088">
    <property type="entry name" value="AKR_AKR13B1"/>
    <property type="match status" value="1"/>
</dbReference>
<comment type="caution">
    <text evidence="4">The sequence shown here is derived from an EMBL/GenBank/DDBJ whole genome shotgun (WGS) entry which is preliminary data.</text>
</comment>
<keyword evidence="6" id="KW-1185">Reference proteome</keyword>
<evidence type="ECO:0000313" key="5">
    <source>
        <dbReference type="Proteomes" id="UP000590511"/>
    </source>
</evidence>
<dbReference type="GO" id="GO:0005737">
    <property type="term" value="C:cytoplasm"/>
    <property type="evidence" value="ECO:0007669"/>
    <property type="project" value="TreeGrafter"/>
</dbReference>
<dbReference type="InterPro" id="IPR050791">
    <property type="entry name" value="Aldo-Keto_reductase"/>
</dbReference>
<dbReference type="PANTHER" id="PTHR43625:SF40">
    <property type="entry name" value="ALDO-KETO REDUCTASE YAKC [NADP(+)]"/>
    <property type="match status" value="1"/>
</dbReference>
<dbReference type="EMBL" id="BOMP01000098">
    <property type="protein sequence ID" value="GIE42836.1"/>
    <property type="molecule type" value="Genomic_DNA"/>
</dbReference>
<dbReference type="EMBL" id="JACHNC010000001">
    <property type="protein sequence ID" value="MBB4749065.1"/>
    <property type="molecule type" value="Genomic_DNA"/>
</dbReference>
<feature type="domain" description="NADP-dependent oxidoreductase" evidence="2">
    <location>
        <begin position="23"/>
        <end position="296"/>
    </location>
</feature>
<dbReference type="Gene3D" id="3.20.20.100">
    <property type="entry name" value="NADP-dependent oxidoreductase domain"/>
    <property type="match status" value="1"/>
</dbReference>
<evidence type="ECO:0000256" key="1">
    <source>
        <dbReference type="ARBA" id="ARBA00023002"/>
    </source>
</evidence>
<dbReference type="InterPro" id="IPR023210">
    <property type="entry name" value="NADP_OxRdtase_dom"/>
</dbReference>
<keyword evidence="1" id="KW-0560">Oxidoreductase</keyword>
<organism evidence="4 5">
    <name type="scientific">Actinoplanes lobatus</name>
    <dbReference type="NCBI Taxonomy" id="113568"/>
    <lineage>
        <taxon>Bacteria</taxon>
        <taxon>Bacillati</taxon>
        <taxon>Actinomycetota</taxon>
        <taxon>Actinomycetes</taxon>
        <taxon>Micromonosporales</taxon>
        <taxon>Micromonosporaceae</taxon>
        <taxon>Actinoplanes</taxon>
    </lineage>
</organism>
<dbReference type="GO" id="GO:0016491">
    <property type="term" value="F:oxidoreductase activity"/>
    <property type="evidence" value="ECO:0007669"/>
    <property type="project" value="UniProtKB-KW"/>
</dbReference>
<gene>
    <name evidence="3" type="ORF">Alo02nite_57340</name>
    <name evidence="4" type="ORF">BJ964_003226</name>
</gene>